<organism evidence="1">
    <name type="scientific">Oryza sativa subsp. japonica</name>
    <name type="common">Rice</name>
    <dbReference type="NCBI Taxonomy" id="39947"/>
    <lineage>
        <taxon>Eukaryota</taxon>
        <taxon>Viridiplantae</taxon>
        <taxon>Streptophyta</taxon>
        <taxon>Embryophyta</taxon>
        <taxon>Tracheophyta</taxon>
        <taxon>Spermatophyta</taxon>
        <taxon>Magnoliopsida</taxon>
        <taxon>Liliopsida</taxon>
        <taxon>Poales</taxon>
        <taxon>Poaceae</taxon>
        <taxon>BOP clade</taxon>
        <taxon>Oryzoideae</taxon>
        <taxon>Oryzeae</taxon>
        <taxon>Oryzinae</taxon>
        <taxon>Oryza</taxon>
        <taxon>Oryza sativa</taxon>
    </lineage>
</organism>
<evidence type="ECO:0000313" key="1">
    <source>
        <dbReference type="EMBL" id="EEE69245.1"/>
    </source>
</evidence>
<dbReference type="AlphaFoldDB" id="A0A8J8YPJ8"/>
<reference evidence="1" key="2">
    <citation type="submission" date="2008-12" db="EMBL/GenBank/DDBJ databases">
        <title>Improved gene annotation of the rice (Oryza sativa) genomes.</title>
        <authorList>
            <person name="Wang J."/>
            <person name="Li R."/>
            <person name="Fan W."/>
            <person name="Huang Q."/>
            <person name="Zhang J."/>
            <person name="Zhou Y."/>
            <person name="Hu Y."/>
            <person name="Zi S."/>
            <person name="Li J."/>
            <person name="Ni P."/>
            <person name="Zheng H."/>
            <person name="Zhang Y."/>
            <person name="Zhao M."/>
            <person name="Hao Q."/>
            <person name="McDermott J."/>
            <person name="Samudrala R."/>
            <person name="Kristiansen K."/>
            <person name="Wong G.K.-S."/>
        </authorList>
    </citation>
    <scope>NUCLEOTIDE SEQUENCE</scope>
</reference>
<sequence>MLSSYVAYLFFHLKTHSQLFEPQEVEGGEGDAGDDEKPALGFASLLFSPAPCSNAALCPVARLQVRRRYCCAITGPP</sequence>
<dbReference type="Proteomes" id="UP000007752">
    <property type="component" value="Chromosome 9"/>
</dbReference>
<gene>
    <name evidence="1" type="ORF">OsJ_28496</name>
</gene>
<protein>
    <submittedName>
        <fullName evidence="1">Uncharacterized protein</fullName>
    </submittedName>
</protein>
<proteinExistence type="predicted"/>
<dbReference type="EMBL" id="CM000146">
    <property type="protein sequence ID" value="EEE69245.1"/>
    <property type="molecule type" value="Genomic_DNA"/>
</dbReference>
<dbReference type="SMR" id="A0A8J8YPJ8"/>
<accession>A0A8J8YPJ8</accession>
<reference evidence="1" key="1">
    <citation type="journal article" date="2005" name="PLoS Biol.">
        <title>The genomes of Oryza sativa: a history of duplications.</title>
        <authorList>
            <person name="Yu J."/>
            <person name="Wang J."/>
            <person name="Lin W."/>
            <person name="Li S."/>
            <person name="Li H."/>
            <person name="Zhou J."/>
            <person name="Ni P."/>
            <person name="Dong W."/>
            <person name="Hu S."/>
            <person name="Zeng C."/>
            <person name="Zhang J."/>
            <person name="Zhang Y."/>
            <person name="Li R."/>
            <person name="Xu Z."/>
            <person name="Li S."/>
            <person name="Li X."/>
            <person name="Zheng H."/>
            <person name="Cong L."/>
            <person name="Lin L."/>
            <person name="Yin J."/>
            <person name="Geng J."/>
            <person name="Li G."/>
            <person name="Shi J."/>
            <person name="Liu J."/>
            <person name="Lv H."/>
            <person name="Li J."/>
            <person name="Wang J."/>
            <person name="Deng Y."/>
            <person name="Ran L."/>
            <person name="Shi X."/>
            <person name="Wang X."/>
            <person name="Wu Q."/>
            <person name="Li C."/>
            <person name="Ren X."/>
            <person name="Wang J."/>
            <person name="Wang X."/>
            <person name="Li D."/>
            <person name="Liu D."/>
            <person name="Zhang X."/>
            <person name="Ji Z."/>
            <person name="Zhao W."/>
            <person name="Sun Y."/>
            <person name="Zhang Z."/>
            <person name="Bao J."/>
            <person name="Han Y."/>
            <person name="Dong L."/>
            <person name="Ji J."/>
            <person name="Chen P."/>
            <person name="Wu S."/>
            <person name="Liu J."/>
            <person name="Xiao Y."/>
            <person name="Bu D."/>
            <person name="Tan J."/>
            <person name="Yang L."/>
            <person name="Ye C."/>
            <person name="Zhang J."/>
            <person name="Xu J."/>
            <person name="Zhou Y."/>
            <person name="Yu Y."/>
            <person name="Zhang B."/>
            <person name="Zhuang S."/>
            <person name="Wei H."/>
            <person name="Liu B."/>
            <person name="Lei M."/>
            <person name="Yu H."/>
            <person name="Li Y."/>
            <person name="Xu H."/>
            <person name="Wei S."/>
            <person name="He X."/>
            <person name="Fang L."/>
            <person name="Zhang Z."/>
            <person name="Zhang Y."/>
            <person name="Huang X."/>
            <person name="Su Z."/>
            <person name="Tong W."/>
            <person name="Li J."/>
            <person name="Tong Z."/>
            <person name="Li S."/>
            <person name="Ye J."/>
            <person name="Wang L."/>
            <person name="Fang L."/>
            <person name="Lei T."/>
            <person name="Chen C."/>
            <person name="Chen H."/>
            <person name="Xu Z."/>
            <person name="Li H."/>
            <person name="Huang H."/>
            <person name="Zhang F."/>
            <person name="Xu H."/>
            <person name="Li N."/>
            <person name="Zhao C."/>
            <person name="Li S."/>
            <person name="Dong L."/>
            <person name="Huang Y."/>
            <person name="Li L."/>
            <person name="Xi Y."/>
            <person name="Qi Q."/>
            <person name="Li W."/>
            <person name="Zhang B."/>
            <person name="Hu W."/>
            <person name="Zhang Y."/>
            <person name="Tian X."/>
            <person name="Jiao Y."/>
            <person name="Liang X."/>
            <person name="Jin J."/>
            <person name="Gao L."/>
            <person name="Zheng W."/>
            <person name="Hao B."/>
            <person name="Liu S."/>
            <person name="Wang W."/>
            <person name="Yuan L."/>
            <person name="Cao M."/>
            <person name="McDermott J."/>
            <person name="Samudrala R."/>
            <person name="Wang J."/>
            <person name="Wong G.K."/>
            <person name="Yang H."/>
        </authorList>
    </citation>
    <scope>NUCLEOTIDE SEQUENCE [LARGE SCALE GENOMIC DNA]</scope>
</reference>
<name>A0A8J8YPJ8_ORYSJ</name>